<evidence type="ECO:0000313" key="2">
    <source>
        <dbReference type="EMBL" id="CAG8820734.1"/>
    </source>
</evidence>
<feature type="non-terminal residue" evidence="2">
    <location>
        <position position="1"/>
    </location>
</feature>
<dbReference type="AlphaFoldDB" id="A0A9N9KDV9"/>
<evidence type="ECO:0000256" key="1">
    <source>
        <dbReference type="SAM" id="Phobius"/>
    </source>
</evidence>
<reference evidence="2" key="1">
    <citation type="submission" date="2021-06" db="EMBL/GenBank/DDBJ databases">
        <authorList>
            <person name="Kallberg Y."/>
            <person name="Tangrot J."/>
            <person name="Rosling A."/>
        </authorList>
    </citation>
    <scope>NUCLEOTIDE SEQUENCE</scope>
    <source>
        <strain evidence="2">FL966</strain>
    </source>
</reference>
<protein>
    <submittedName>
        <fullName evidence="2">20026_t:CDS:1</fullName>
    </submittedName>
</protein>
<proteinExistence type="predicted"/>
<comment type="caution">
    <text evidence="2">The sequence shown here is derived from an EMBL/GenBank/DDBJ whole genome shotgun (WGS) entry which is preliminary data.</text>
</comment>
<keyword evidence="3" id="KW-1185">Reference proteome</keyword>
<evidence type="ECO:0000313" key="3">
    <source>
        <dbReference type="Proteomes" id="UP000789759"/>
    </source>
</evidence>
<dbReference type="Proteomes" id="UP000789759">
    <property type="component" value="Unassembled WGS sequence"/>
</dbReference>
<accession>A0A9N9KDV9</accession>
<feature type="non-terminal residue" evidence="2">
    <location>
        <position position="47"/>
    </location>
</feature>
<sequence>IELFEPKLVVSILLGKLLALEVKAIIVMRLLNTNAKKRKQKQMDEII</sequence>
<name>A0A9N9KDV9_9GLOM</name>
<keyword evidence="1" id="KW-0472">Membrane</keyword>
<feature type="transmembrane region" description="Helical" evidence="1">
    <location>
        <begin position="12"/>
        <end position="31"/>
    </location>
</feature>
<organism evidence="2 3">
    <name type="scientific">Cetraspora pellucida</name>
    <dbReference type="NCBI Taxonomy" id="1433469"/>
    <lineage>
        <taxon>Eukaryota</taxon>
        <taxon>Fungi</taxon>
        <taxon>Fungi incertae sedis</taxon>
        <taxon>Mucoromycota</taxon>
        <taxon>Glomeromycotina</taxon>
        <taxon>Glomeromycetes</taxon>
        <taxon>Diversisporales</taxon>
        <taxon>Gigasporaceae</taxon>
        <taxon>Cetraspora</taxon>
    </lineage>
</organism>
<keyword evidence="1" id="KW-0812">Transmembrane</keyword>
<gene>
    <name evidence="2" type="ORF">CPELLU_LOCUS19662</name>
</gene>
<dbReference type="EMBL" id="CAJVQA010049590">
    <property type="protein sequence ID" value="CAG8820734.1"/>
    <property type="molecule type" value="Genomic_DNA"/>
</dbReference>
<keyword evidence="1" id="KW-1133">Transmembrane helix</keyword>